<reference evidence="9" key="1">
    <citation type="submission" date="2016-11" db="EMBL/GenBank/DDBJ databases">
        <title>The genome of Nicotiana attenuata.</title>
        <authorList>
            <person name="Xu S."/>
            <person name="Brockmoeller T."/>
            <person name="Gaquerel E."/>
            <person name="Navarro A."/>
            <person name="Kuhl H."/>
            <person name="Gase K."/>
            <person name="Ling Z."/>
            <person name="Zhou W."/>
            <person name="Kreitzer C."/>
            <person name="Stanke M."/>
            <person name="Tang H."/>
            <person name="Lyons E."/>
            <person name="Pandey P."/>
            <person name="Pandey S.P."/>
            <person name="Timmermann B."/>
            <person name="Baldwin I.T."/>
        </authorList>
    </citation>
    <scope>NUCLEOTIDE SEQUENCE [LARGE SCALE GENOMIC DNA]</scope>
    <source>
        <strain evidence="9">UT</strain>
    </source>
</reference>
<evidence type="ECO:0000313" key="9">
    <source>
        <dbReference type="EMBL" id="OIT27582.1"/>
    </source>
</evidence>
<dbReference type="GO" id="GO:0042542">
    <property type="term" value="P:response to hydrogen peroxide"/>
    <property type="evidence" value="ECO:0007669"/>
    <property type="project" value="UniProtKB-ARBA"/>
</dbReference>
<dbReference type="FunFam" id="2.20.25.80:FF:000009">
    <property type="entry name" value="WRKY transcription factor 53"/>
    <property type="match status" value="1"/>
</dbReference>
<dbReference type="Proteomes" id="UP000187609">
    <property type="component" value="Unassembled WGS sequence"/>
</dbReference>
<evidence type="ECO:0000256" key="6">
    <source>
        <dbReference type="ARBA" id="ARBA00060850"/>
    </source>
</evidence>
<dbReference type="GO" id="GO:0000976">
    <property type="term" value="F:transcription cis-regulatory region binding"/>
    <property type="evidence" value="ECO:0007669"/>
    <property type="project" value="TreeGrafter"/>
</dbReference>
<dbReference type="OrthoDB" id="1888929at2759"/>
<dbReference type="PANTHER" id="PTHR32096:SF36">
    <property type="entry name" value="WRKY TRANSCRIPTION FACTOR 41-RELATED"/>
    <property type="match status" value="1"/>
</dbReference>
<dbReference type="GeneID" id="109213747"/>
<sequence length="361" mass="40726">MDCAFNWEYNTLINELTQGIEYTKQLRSYLSSMASTSEHQELLLQKILSSYEQSLLILKCSGSAVQSPQPVTPTCGAIESSVSVDGSPKSEDKKRSFKDHQELINVSKKRKSQPTWTEQVKVSAETGFEGPTDDGYSWRKYGQKDILGAKYPRSYYRCTYRHMQNCWTTKQVQRSDDDPTVFEITYKGSHTCHQASNSALQPKSPENQEFKKQANYQTGQYSNEILMNLRANLRVDTNDLDKNETTAACSFSFPPTFSGLTDENRHFQISHVDENLMIGGGYSPSFVSPTTPESNYFSISSSCQMNGFGMVHNVHRSESDLTDIFSANTSSTSSPIVGGEFSLDHFELDPNFPFDNPRFFS</sequence>
<keyword evidence="4" id="KW-0804">Transcription</keyword>
<gene>
    <name evidence="9" type="primary">WRKY53_2</name>
    <name evidence="9" type="ORF">A4A49_31384</name>
</gene>
<evidence type="ECO:0000256" key="3">
    <source>
        <dbReference type="ARBA" id="ARBA00023125"/>
    </source>
</evidence>
<evidence type="ECO:0000256" key="4">
    <source>
        <dbReference type="ARBA" id="ARBA00023163"/>
    </source>
</evidence>
<accession>A0A1J6KDX0</accession>
<dbReference type="SMR" id="A0A1J6KDX0"/>
<dbReference type="InterPro" id="IPR044810">
    <property type="entry name" value="WRKY_plant"/>
</dbReference>
<proteinExistence type="inferred from homology"/>
<dbReference type="PROSITE" id="PS50811">
    <property type="entry name" value="WRKY"/>
    <property type="match status" value="1"/>
</dbReference>
<comment type="similarity">
    <text evidence="6">Belongs to the WRKY group III family.</text>
</comment>
<evidence type="ECO:0000256" key="2">
    <source>
        <dbReference type="ARBA" id="ARBA00023015"/>
    </source>
</evidence>
<feature type="region of interest" description="Disordered" evidence="7">
    <location>
        <begin position="78"/>
        <end position="97"/>
    </location>
</feature>
<feature type="domain" description="WRKY" evidence="8">
    <location>
        <begin position="133"/>
        <end position="190"/>
    </location>
</feature>
<dbReference type="Pfam" id="PF03106">
    <property type="entry name" value="WRKY"/>
    <property type="match status" value="1"/>
</dbReference>
<evidence type="ECO:0000313" key="10">
    <source>
        <dbReference type="Proteomes" id="UP000187609"/>
    </source>
</evidence>
<dbReference type="InterPro" id="IPR036576">
    <property type="entry name" value="WRKY_dom_sf"/>
</dbReference>
<dbReference type="GO" id="GO:0003700">
    <property type="term" value="F:DNA-binding transcription factor activity"/>
    <property type="evidence" value="ECO:0007669"/>
    <property type="project" value="InterPro"/>
</dbReference>
<evidence type="ECO:0000256" key="1">
    <source>
        <dbReference type="ARBA" id="ARBA00004123"/>
    </source>
</evidence>
<dbReference type="EMBL" id="MJEQ01002352">
    <property type="protein sequence ID" value="OIT27582.1"/>
    <property type="molecule type" value="Genomic_DNA"/>
</dbReference>
<dbReference type="GO" id="GO:0009751">
    <property type="term" value="P:response to salicylic acid"/>
    <property type="evidence" value="ECO:0007669"/>
    <property type="project" value="UniProtKB-ARBA"/>
</dbReference>
<dbReference type="GO" id="GO:0010193">
    <property type="term" value="P:response to ozone"/>
    <property type="evidence" value="ECO:0007669"/>
    <property type="project" value="UniProtKB-ARBA"/>
</dbReference>
<dbReference type="STRING" id="49451.A0A1J6KDX0"/>
<dbReference type="AlphaFoldDB" id="A0A1J6KDX0"/>
<evidence type="ECO:0000256" key="5">
    <source>
        <dbReference type="ARBA" id="ARBA00023242"/>
    </source>
</evidence>
<keyword evidence="10" id="KW-1185">Reference proteome</keyword>
<dbReference type="Gene3D" id="2.20.25.80">
    <property type="entry name" value="WRKY domain"/>
    <property type="match status" value="1"/>
</dbReference>
<comment type="subcellular location">
    <subcellularLocation>
        <location evidence="1">Nucleus</location>
    </subcellularLocation>
</comment>
<protein>
    <submittedName>
        <fullName evidence="9">Wrky transcription factor 53</fullName>
    </submittedName>
</protein>
<dbReference type="KEGG" id="nau:109213747"/>
<keyword evidence="3" id="KW-0238">DNA-binding</keyword>
<feature type="compositionally biased region" description="Basic and acidic residues" evidence="7">
    <location>
        <begin position="88"/>
        <end position="97"/>
    </location>
</feature>
<keyword evidence="2" id="KW-0805">Transcription regulation</keyword>
<evidence type="ECO:0000256" key="7">
    <source>
        <dbReference type="SAM" id="MobiDB-lite"/>
    </source>
</evidence>
<dbReference type="SUPFAM" id="SSF118290">
    <property type="entry name" value="WRKY DNA-binding domain"/>
    <property type="match status" value="1"/>
</dbReference>
<organism evidence="9 10">
    <name type="scientific">Nicotiana attenuata</name>
    <name type="common">Coyote tobacco</name>
    <dbReference type="NCBI Taxonomy" id="49451"/>
    <lineage>
        <taxon>Eukaryota</taxon>
        <taxon>Viridiplantae</taxon>
        <taxon>Streptophyta</taxon>
        <taxon>Embryophyta</taxon>
        <taxon>Tracheophyta</taxon>
        <taxon>Spermatophyta</taxon>
        <taxon>Magnoliopsida</taxon>
        <taxon>eudicotyledons</taxon>
        <taxon>Gunneridae</taxon>
        <taxon>Pentapetalae</taxon>
        <taxon>asterids</taxon>
        <taxon>lamiids</taxon>
        <taxon>Solanales</taxon>
        <taxon>Solanaceae</taxon>
        <taxon>Nicotianoideae</taxon>
        <taxon>Nicotianeae</taxon>
        <taxon>Nicotiana</taxon>
    </lineage>
</organism>
<dbReference type="InterPro" id="IPR003657">
    <property type="entry name" value="WRKY_dom"/>
</dbReference>
<keyword evidence="5" id="KW-0539">Nucleus</keyword>
<dbReference type="SMART" id="SM00774">
    <property type="entry name" value="WRKY"/>
    <property type="match status" value="1"/>
</dbReference>
<dbReference type="Gramene" id="OIT27582">
    <property type="protein sequence ID" value="OIT27582"/>
    <property type="gene ID" value="A4A49_31384"/>
</dbReference>
<dbReference type="PANTHER" id="PTHR32096">
    <property type="entry name" value="WRKY TRANSCRIPTION FACTOR 30-RELATED-RELATED"/>
    <property type="match status" value="1"/>
</dbReference>
<name>A0A1J6KDX0_NICAT</name>
<comment type="caution">
    <text evidence="9">The sequence shown here is derived from an EMBL/GenBank/DDBJ whole genome shotgun (WGS) entry which is preliminary data.</text>
</comment>
<evidence type="ECO:0000259" key="8">
    <source>
        <dbReference type="PROSITE" id="PS50811"/>
    </source>
</evidence>
<dbReference type="OMA" id="FRNTQGC"/>
<dbReference type="GO" id="GO:0010150">
    <property type="term" value="P:leaf senescence"/>
    <property type="evidence" value="ECO:0007669"/>
    <property type="project" value="UniProtKB-ARBA"/>
</dbReference>
<dbReference type="GO" id="GO:0005634">
    <property type="term" value="C:nucleus"/>
    <property type="evidence" value="ECO:0007669"/>
    <property type="project" value="UniProtKB-SubCell"/>
</dbReference>